<evidence type="ECO:0000313" key="7">
    <source>
        <dbReference type="Proteomes" id="UP000327085"/>
    </source>
</evidence>
<dbReference type="OMA" id="WENFELR"/>
<dbReference type="FunCoup" id="A0A5E4FH19">
    <property type="interactions" value="2174"/>
</dbReference>
<sequence length="1143" mass="126283">MERRRQEFPTVPRSPPIVARKVVSDFLFSFWNFNFAIRCSNPTNLCVDPVYIDLMLFLINQTYLMDDDYTERAQRLYDKVIELENRRRRSAQARIPSDPNAWQQIRENYEAIILEDHVFSEQHNVEYALWQLHYKRIEELRAHFSAATASAGSNSSQAVKGPARPDRITKIRLQFKTFLSEATGFYHDLIVKIRAKYGLPLGYFSEDSENKIVMDKDGKKSTEMKKGLISCHRCLIYLGDLARYKGLYGEGDSKTREYAAASSYYLQAASLWPSSGNPHHQLAILASYSGDELVAVYRYFRSLAVDSPFSTARDNLIVAFEKNRQSYSQLPGNTNASAVKELPARLTSKGRGKAEAIPASKDNNTEVSLVKEKASSTQETYKAFCIRFVRLNGILFTRTSLETFVEVLSVVSSGLCELLSSGAEELQNFGADSVENGLFIVRLVSILIFTVHNVKKESEGQTYAEIVQRAVVLQNAFTAVFELMGHILERCVQLCDPSSSFLLPGILVFVEWLACCPDVAAGSDADEKQTKVRSKFWMVCISFLNSISSTGPVSIDDDEDETCFNNMSRYEEGETENRLALWEDFELRGFIPLLPAQTILDFSRKHSFGSDGHKEKGARVKRIVAAGKALANVIKVDQKAVYFDSKAKKFVIGFEPPVQNDFVPTSYMGMATENDNLQENQAENTMKLGVAYPKPELTMEGDEEDEVIVFKPIVAEKRPDVVNTTWAAYEGLVPGKNASPGDLKVNGTYVTAPFDNLRQQTAFSAGSQIPVSVGNGIPQHLQSIQSHASKLSMEAGFGASSQLPVSVANSIPQNLQPTQSHALKLSTEEEISLAHGLKSMGFMGNGYVLASEPVAVSVPFQQPVNGSTSGMVYSHTKAPEAMLPFKVDTMSSSGAIADGLTVKTSSNLPTGIRKNPVSRPVRHLGPPPGFSPVPPKNVNESIYGSDSMSENLLMDDYSWLDGYQMPSSTKGNGLNSSINISSHSNPNRFINSNGLNGPVNFPFPGKLGPPMQLQGEKQKSCLSNIKDSLSGQAVILCEVSMVMMVLEDDPGECPHCLLLPNSNSTFEALSMLIFCWSIGGLGFLLAVTTTQILRKLSSSEDEKYGYMFRAAKFIRKLASLPSLVLSYNVLTVGDFDYGLVPLR</sequence>
<keyword evidence="3" id="KW-0472">Membrane</keyword>
<dbReference type="InterPro" id="IPR011990">
    <property type="entry name" value="TPR-like_helical_dom_sf"/>
</dbReference>
<gene>
    <name evidence="6" type="ORF">ALMOND_2B029997</name>
</gene>
<accession>A0A5E4FH19</accession>
<dbReference type="GO" id="GO:0090306">
    <property type="term" value="P:meiotic spindle assembly"/>
    <property type="evidence" value="ECO:0007669"/>
    <property type="project" value="EnsemblPlants"/>
</dbReference>
<feature type="domain" description="DNA/RNA-binding" evidence="4">
    <location>
        <begin position="261"/>
        <end position="595"/>
    </location>
</feature>
<dbReference type="GO" id="GO:0000932">
    <property type="term" value="C:P-body"/>
    <property type="evidence" value="ECO:0007669"/>
    <property type="project" value="EnsemblPlants"/>
</dbReference>
<dbReference type="GO" id="GO:0000184">
    <property type="term" value="P:nuclear-transcribed mRNA catabolic process, nonsense-mediated decay"/>
    <property type="evidence" value="ECO:0007669"/>
    <property type="project" value="EnsemblPlants"/>
</dbReference>
<dbReference type="GO" id="GO:0005697">
    <property type="term" value="C:telomerase holoenzyme complex"/>
    <property type="evidence" value="ECO:0007669"/>
    <property type="project" value="TreeGrafter"/>
</dbReference>
<feature type="region of interest" description="Disordered" evidence="2">
    <location>
        <begin position="907"/>
        <end position="936"/>
    </location>
</feature>
<dbReference type="SUPFAM" id="SSF48452">
    <property type="entry name" value="TPR-like"/>
    <property type="match status" value="1"/>
</dbReference>
<dbReference type="PANTHER" id="PTHR15696">
    <property type="entry name" value="SMG-7 SUPPRESSOR WITH MORPHOLOGICAL EFFECT ON GENITALIA PROTEIN 7"/>
    <property type="match status" value="1"/>
</dbReference>
<dbReference type="Proteomes" id="UP000327085">
    <property type="component" value="Chromosome 4"/>
</dbReference>
<dbReference type="GO" id="GO:0070034">
    <property type="term" value="F:telomerase RNA binding"/>
    <property type="evidence" value="ECO:0007669"/>
    <property type="project" value="TreeGrafter"/>
</dbReference>
<protein>
    <submittedName>
        <fullName evidence="6">PREDICTED: SMG7</fullName>
    </submittedName>
</protein>
<dbReference type="InterPro" id="IPR019458">
    <property type="entry name" value="Est1-like_N"/>
</dbReference>
<dbReference type="InterPro" id="IPR018834">
    <property type="entry name" value="DNA/RNA-bd_Est1-type"/>
</dbReference>
<evidence type="ECO:0000256" key="3">
    <source>
        <dbReference type="SAM" id="Phobius"/>
    </source>
</evidence>
<dbReference type="Pfam" id="PF10373">
    <property type="entry name" value="EST1_DNA_bind"/>
    <property type="match status" value="1"/>
</dbReference>
<keyword evidence="1" id="KW-0677">Repeat</keyword>
<dbReference type="GO" id="GO:0042162">
    <property type="term" value="F:telomeric DNA binding"/>
    <property type="evidence" value="ECO:0007669"/>
    <property type="project" value="TreeGrafter"/>
</dbReference>
<feature type="domain" description="Telomerase activating protein Est1-like N-terminal" evidence="5">
    <location>
        <begin position="125"/>
        <end position="248"/>
    </location>
</feature>
<name>A0A5E4FH19_PRUDU</name>
<organism evidence="6 7">
    <name type="scientific">Prunus dulcis</name>
    <name type="common">Almond</name>
    <name type="synonym">Amygdalus dulcis</name>
    <dbReference type="NCBI Taxonomy" id="3755"/>
    <lineage>
        <taxon>Eukaryota</taxon>
        <taxon>Viridiplantae</taxon>
        <taxon>Streptophyta</taxon>
        <taxon>Embryophyta</taxon>
        <taxon>Tracheophyta</taxon>
        <taxon>Spermatophyta</taxon>
        <taxon>Magnoliopsida</taxon>
        <taxon>eudicotyledons</taxon>
        <taxon>Gunneridae</taxon>
        <taxon>Pentapetalae</taxon>
        <taxon>rosids</taxon>
        <taxon>fabids</taxon>
        <taxon>Rosales</taxon>
        <taxon>Rosaceae</taxon>
        <taxon>Amygdaloideae</taxon>
        <taxon>Amygdaleae</taxon>
        <taxon>Prunus</taxon>
    </lineage>
</organism>
<dbReference type="AlphaFoldDB" id="A0A5E4FH19"/>
<evidence type="ECO:0000256" key="1">
    <source>
        <dbReference type="ARBA" id="ARBA00022737"/>
    </source>
</evidence>
<dbReference type="FunFam" id="1.25.40.10:FF:000225">
    <property type="entry name" value="Protein SMG7"/>
    <property type="match status" value="1"/>
</dbReference>
<dbReference type="Pfam" id="PF10374">
    <property type="entry name" value="EST1"/>
    <property type="match status" value="1"/>
</dbReference>
<dbReference type="EMBL" id="CABIKO010000117">
    <property type="protein sequence ID" value="VVA27176.1"/>
    <property type="molecule type" value="Genomic_DNA"/>
</dbReference>
<keyword evidence="3" id="KW-1133">Transmembrane helix</keyword>
<evidence type="ECO:0000259" key="5">
    <source>
        <dbReference type="Pfam" id="PF10374"/>
    </source>
</evidence>
<feature type="transmembrane region" description="Helical" evidence="3">
    <location>
        <begin position="1068"/>
        <end position="1093"/>
    </location>
</feature>
<dbReference type="Gene3D" id="1.25.40.10">
    <property type="entry name" value="Tetratricopeptide repeat domain"/>
    <property type="match status" value="1"/>
</dbReference>
<reference evidence="7" key="1">
    <citation type="journal article" date="2020" name="Plant J.">
        <title>Transposons played a major role in the diversification between the closely related almond and peach genomes: results from the almond genome sequence.</title>
        <authorList>
            <person name="Alioto T."/>
            <person name="Alexiou K.G."/>
            <person name="Bardil A."/>
            <person name="Barteri F."/>
            <person name="Castanera R."/>
            <person name="Cruz F."/>
            <person name="Dhingra A."/>
            <person name="Duval H."/>
            <person name="Fernandez I Marti A."/>
            <person name="Frias L."/>
            <person name="Galan B."/>
            <person name="Garcia J.L."/>
            <person name="Howad W."/>
            <person name="Gomez-Garrido J."/>
            <person name="Gut M."/>
            <person name="Julca I."/>
            <person name="Morata J."/>
            <person name="Puigdomenech P."/>
            <person name="Ribeca P."/>
            <person name="Rubio Cabetas M.J."/>
            <person name="Vlasova A."/>
            <person name="Wirthensohn M."/>
            <person name="Garcia-Mas J."/>
            <person name="Gabaldon T."/>
            <person name="Casacuberta J.M."/>
            <person name="Arus P."/>
        </authorList>
    </citation>
    <scope>NUCLEOTIDE SEQUENCE [LARGE SCALE GENOMIC DNA]</scope>
    <source>
        <strain evidence="7">cv. Texas</strain>
    </source>
</reference>
<dbReference type="GO" id="GO:0031347">
    <property type="term" value="P:regulation of defense response"/>
    <property type="evidence" value="ECO:0007669"/>
    <property type="project" value="EnsemblPlants"/>
</dbReference>
<keyword evidence="3" id="KW-0812">Transmembrane</keyword>
<evidence type="ECO:0000256" key="2">
    <source>
        <dbReference type="SAM" id="MobiDB-lite"/>
    </source>
</evidence>
<evidence type="ECO:0000259" key="4">
    <source>
        <dbReference type="Pfam" id="PF10373"/>
    </source>
</evidence>
<dbReference type="InterPro" id="IPR045153">
    <property type="entry name" value="Est1/Ebs1-like"/>
</dbReference>
<dbReference type="InParanoid" id="A0A5E4FH19"/>
<feature type="compositionally biased region" description="Pro residues" evidence="2">
    <location>
        <begin position="925"/>
        <end position="935"/>
    </location>
</feature>
<dbReference type="Gramene" id="VVA27176">
    <property type="protein sequence ID" value="VVA27176"/>
    <property type="gene ID" value="Prudul26B029997"/>
</dbReference>
<dbReference type="PANTHER" id="PTHR15696:SF35">
    <property type="entry name" value="NONSENSE-MEDIATED MRNA DECAY FACTOR SMG7"/>
    <property type="match status" value="1"/>
</dbReference>
<evidence type="ECO:0000313" key="6">
    <source>
        <dbReference type="EMBL" id="VVA27176.1"/>
    </source>
</evidence>
<proteinExistence type="predicted"/>